<dbReference type="OrthoDB" id="4776111at2759"/>
<organism evidence="1 2">
    <name type="scientific">Pseudomassariella vexata</name>
    <dbReference type="NCBI Taxonomy" id="1141098"/>
    <lineage>
        <taxon>Eukaryota</taxon>
        <taxon>Fungi</taxon>
        <taxon>Dikarya</taxon>
        <taxon>Ascomycota</taxon>
        <taxon>Pezizomycotina</taxon>
        <taxon>Sordariomycetes</taxon>
        <taxon>Xylariomycetidae</taxon>
        <taxon>Amphisphaeriales</taxon>
        <taxon>Pseudomassariaceae</taxon>
        <taxon>Pseudomassariella</taxon>
    </lineage>
</organism>
<reference evidence="1 2" key="1">
    <citation type="submission" date="2016-07" db="EMBL/GenBank/DDBJ databases">
        <title>Pervasive Adenine N6-methylation of Active Genes in Fungi.</title>
        <authorList>
            <consortium name="DOE Joint Genome Institute"/>
            <person name="Mondo S.J."/>
            <person name="Dannebaum R.O."/>
            <person name="Kuo R.C."/>
            <person name="Labutti K."/>
            <person name="Haridas S."/>
            <person name="Kuo A."/>
            <person name="Salamov A."/>
            <person name="Ahrendt S.R."/>
            <person name="Lipzen A."/>
            <person name="Sullivan W."/>
            <person name="Andreopoulos W.B."/>
            <person name="Clum A."/>
            <person name="Lindquist E."/>
            <person name="Daum C."/>
            <person name="Ramamoorthy G.K."/>
            <person name="Gryganskyi A."/>
            <person name="Culley D."/>
            <person name="Magnuson J.K."/>
            <person name="James T.Y."/>
            <person name="O'Malley M.A."/>
            <person name="Stajich J.E."/>
            <person name="Spatafora J.W."/>
            <person name="Visel A."/>
            <person name="Grigoriev I.V."/>
        </authorList>
    </citation>
    <scope>NUCLEOTIDE SEQUENCE [LARGE SCALE GENOMIC DNA]</scope>
    <source>
        <strain evidence="1 2">CBS 129021</strain>
    </source>
</reference>
<dbReference type="EMBL" id="MCFJ01000018">
    <property type="protein sequence ID" value="ORY57794.1"/>
    <property type="molecule type" value="Genomic_DNA"/>
</dbReference>
<dbReference type="Proteomes" id="UP000193689">
    <property type="component" value="Unassembled WGS sequence"/>
</dbReference>
<dbReference type="RefSeq" id="XP_040710923.1">
    <property type="nucleotide sequence ID" value="XM_040863092.1"/>
</dbReference>
<protein>
    <submittedName>
        <fullName evidence="1">Uncharacterized protein</fullName>
    </submittedName>
</protein>
<dbReference type="AlphaFoldDB" id="A0A1Y2DFB1"/>
<accession>A0A1Y2DFB1</accession>
<sequence>MDLTPILRDIAANTNPSWDHHVYDIRSHEQATIDDAVAVFESILEPLKDLESDEEETVEFGPTVAEGDVRNQLTLISSERNNNKEILLTVETFIWVPQMPEYPITSETGVCYVISVRGKTKEQARSYINEIQFCHSHKISWRQTTCAFLDNTLCNRVTYKCRSKACEYLSSDLRNRSYTEVSEDEWDLVAKAKQEAERAIDDQVHYKTLCFLYAKVKLFEDGKLCNPYAKTCKLEIVQDGDATGVPRHIFRCIHSHPHSQTPSDVRHHWRPIPQEHNPAIKLFQAFLNKTLGEEIQPGSCYYVAQNKKLAKLCPVVHPQGKGNIIELTCQCEYDFYIPLHLDLYPYMLCVC</sequence>
<dbReference type="InParanoid" id="A0A1Y2DFB1"/>
<evidence type="ECO:0000313" key="1">
    <source>
        <dbReference type="EMBL" id="ORY57794.1"/>
    </source>
</evidence>
<feature type="non-terminal residue" evidence="1">
    <location>
        <position position="351"/>
    </location>
</feature>
<keyword evidence="2" id="KW-1185">Reference proteome</keyword>
<dbReference type="GeneID" id="63779304"/>
<proteinExistence type="predicted"/>
<evidence type="ECO:0000313" key="2">
    <source>
        <dbReference type="Proteomes" id="UP000193689"/>
    </source>
</evidence>
<name>A0A1Y2DFB1_9PEZI</name>
<comment type="caution">
    <text evidence="1">The sequence shown here is derived from an EMBL/GenBank/DDBJ whole genome shotgun (WGS) entry which is preliminary data.</text>
</comment>
<gene>
    <name evidence="1" type="ORF">BCR38DRAFT_478103</name>
</gene>